<evidence type="ECO:0000256" key="1">
    <source>
        <dbReference type="SAM" id="Coils"/>
    </source>
</evidence>
<sequence>MLRELGSDDPRFRTVRFRPGLNLIVADRTATSTPDQSRNAVGKTSVVELLHFLLGADKTGIKLMDDKTISQATFRLDMDWPGQEDPIRIRRSGRSPNEILLNPDITQESHTLFEDEKPVTLKEWRAAIERDLFGIRPEDKGLSGRILLNLYMRREEKGGFKDALKPAERTSAHLVTTNLSYLLGMDWRLARRYVDLSEREATRRKLVAAQKDPVWGKIVGSSAELRGQIRTVQQRVNELEQQINEFKVVPEYEEIQREADEVNRRIRKLRNEEAVHRRNLEELEQAVTDVYEPDDRYLERAYAELNVILGDQVRARFDQVREFHQAVVRNRRHYLQEEITQLRERIRASEQEREELGRRQAELMRILNEGGALDTLTVLQNALGQERARLEALQHRLAAAQALEQSKREIDREKDRLEEEMQIDIEERAEVEQQAHALFSSFVQELYGNDRTPYLAFKARKSSLDIILQLDSDSSSGISNMKTFCFDLTCAIIAHREGRGPDFLVHDSKLYDGVDERQVYRALTLAARLMEDEGMQYVVTINSDDLAKAENLGFDPDPYVIKPRLNDTPSGGLFGFRF</sequence>
<feature type="coiled-coil region" evidence="1">
    <location>
        <begin position="222"/>
        <end position="286"/>
    </location>
</feature>
<proteinExistence type="predicted"/>
<dbReference type="EMBL" id="AOSG01000018">
    <property type="protein sequence ID" value="EOR72268.1"/>
    <property type="molecule type" value="Genomic_DNA"/>
</dbReference>
<dbReference type="InterPro" id="IPR018760">
    <property type="entry name" value="DUF2326"/>
</dbReference>
<gene>
    <name evidence="4" type="ORF">TM51_03952</name>
</gene>
<dbReference type="Pfam" id="PF20275">
    <property type="entry name" value="CTD10"/>
    <property type="match status" value="1"/>
</dbReference>
<evidence type="ECO:0000313" key="5">
    <source>
        <dbReference type="Proteomes" id="UP000014184"/>
    </source>
</evidence>
<feature type="domain" description="ABC-three component systems C-terminal" evidence="3">
    <location>
        <begin position="278"/>
        <end position="404"/>
    </location>
</feature>
<dbReference type="InterPro" id="IPR027417">
    <property type="entry name" value="P-loop_NTPase"/>
</dbReference>
<evidence type="ECO:0000313" key="4">
    <source>
        <dbReference type="EMBL" id="EOR72268.1"/>
    </source>
</evidence>
<dbReference type="Proteomes" id="UP000014184">
    <property type="component" value="Unassembled WGS sequence"/>
</dbReference>
<dbReference type="Pfam" id="PF10088">
    <property type="entry name" value="DUF2326"/>
    <property type="match status" value="1"/>
</dbReference>
<protein>
    <recommendedName>
        <fullName evidence="6">DUF2326 domain-containing protein</fullName>
    </recommendedName>
</protein>
<feature type="coiled-coil region" evidence="1">
    <location>
        <begin position="332"/>
        <end position="434"/>
    </location>
</feature>
<dbReference type="RefSeq" id="WP_011291165.1">
    <property type="nucleotide sequence ID" value="NZ_AOSG01000018.1"/>
</dbReference>
<dbReference type="InterPro" id="IPR046919">
    <property type="entry name" value="ABC-3C_CTD10"/>
</dbReference>
<evidence type="ECO:0008006" key="6">
    <source>
        <dbReference type="Google" id="ProtNLM"/>
    </source>
</evidence>
<keyword evidence="5" id="KW-1185">Reference proteome</keyword>
<reference evidence="4 5" key="1">
    <citation type="journal article" date="2013" name="Genome Announc.">
        <title>Draft Genome Sequence of the Lignocellulose Decomposer Thermobifida fusca Strain TM51.</title>
        <authorList>
            <person name="Toth A."/>
            <person name="Barna T."/>
            <person name="Nagy I."/>
            <person name="Horvath B."/>
            <person name="Nagy I."/>
            <person name="Tancsics A."/>
            <person name="Kriszt B."/>
            <person name="Baka E."/>
            <person name="Fekete C."/>
            <person name="Kukolya J."/>
        </authorList>
    </citation>
    <scope>NUCLEOTIDE SEQUENCE [LARGE SCALE GENOMIC DNA]</scope>
    <source>
        <strain evidence="4 5">TM51</strain>
    </source>
</reference>
<keyword evidence="1" id="KW-0175">Coiled coil</keyword>
<evidence type="ECO:0000259" key="2">
    <source>
        <dbReference type="Pfam" id="PF10088"/>
    </source>
</evidence>
<dbReference type="Gene3D" id="3.40.50.300">
    <property type="entry name" value="P-loop containing nucleotide triphosphate hydrolases"/>
    <property type="match status" value="1"/>
</dbReference>
<name>A0A9P2TCC1_THEFU</name>
<feature type="domain" description="DUF2326" evidence="2">
    <location>
        <begin position="443"/>
        <end position="578"/>
    </location>
</feature>
<organism evidence="4 5">
    <name type="scientific">Thermobifida fusca TM51</name>
    <dbReference type="NCBI Taxonomy" id="1169414"/>
    <lineage>
        <taxon>Bacteria</taxon>
        <taxon>Bacillati</taxon>
        <taxon>Actinomycetota</taxon>
        <taxon>Actinomycetes</taxon>
        <taxon>Streptosporangiales</taxon>
        <taxon>Nocardiopsidaceae</taxon>
        <taxon>Thermobifida</taxon>
    </lineage>
</organism>
<dbReference type="AlphaFoldDB" id="A0A9P2TCC1"/>
<comment type="caution">
    <text evidence="4">The sequence shown here is derived from an EMBL/GenBank/DDBJ whole genome shotgun (WGS) entry which is preliminary data.</text>
</comment>
<accession>A0A9P2TCC1</accession>
<evidence type="ECO:0000259" key="3">
    <source>
        <dbReference type="Pfam" id="PF20275"/>
    </source>
</evidence>